<evidence type="ECO:0008006" key="3">
    <source>
        <dbReference type="Google" id="ProtNLM"/>
    </source>
</evidence>
<proteinExistence type="predicted"/>
<accession>A0A0F5ISF1</accession>
<keyword evidence="2" id="KW-1185">Reference proteome</keyword>
<evidence type="ECO:0000313" key="2">
    <source>
        <dbReference type="Proteomes" id="UP000033035"/>
    </source>
</evidence>
<name>A0A0F5ISF1_9BACT</name>
<dbReference type="GeneID" id="59807932"/>
<dbReference type="Pfam" id="PF09357">
    <property type="entry name" value="RteC"/>
    <property type="match status" value="1"/>
</dbReference>
<organism evidence="1 2">
    <name type="scientific">Parabacteroides gordonii MS-1 = DSM 23371</name>
    <dbReference type="NCBI Taxonomy" id="1203610"/>
    <lineage>
        <taxon>Bacteria</taxon>
        <taxon>Pseudomonadati</taxon>
        <taxon>Bacteroidota</taxon>
        <taxon>Bacteroidia</taxon>
        <taxon>Bacteroidales</taxon>
        <taxon>Tannerellaceae</taxon>
        <taxon>Parabacteroides</taxon>
    </lineage>
</organism>
<comment type="caution">
    <text evidence="1">The sequence shown here is derived from an EMBL/GenBank/DDBJ whole genome shotgun (WGS) entry which is preliminary data.</text>
</comment>
<dbReference type="Proteomes" id="UP000033035">
    <property type="component" value="Unassembled WGS sequence"/>
</dbReference>
<evidence type="ECO:0000313" key="1">
    <source>
        <dbReference type="EMBL" id="KKB48504.1"/>
    </source>
</evidence>
<dbReference type="RefSeq" id="WP_007482647.1">
    <property type="nucleotide sequence ID" value="NZ_KQ033920.1"/>
</dbReference>
<sequence>MPVTLCFIKDKHKVMEHKIPLETYFAGLLQKVEWQIQEYEDTAADTLTLCRLCVDYLQEILGELKTFIISYPFASTEEEIHFFKELKPLLASKIIYYNTVYKIEVRFPSGSEDVQRDYLLSETDRISRSFQRNLAFYQYHRTKATYLDRQYFIRGKPDIQIIVDSFYYETDPQFSTSHDFKVAKILANELLEIYLTNRLHELERREQRKRVKNGFMGRLLRWTGTKRALVELIYALDACGCLNKGTVDIKEIVAYFEYVFDIDLGDFYHTYMELKAKTKDRTGFLSTLKDRLLMRMREQD</sequence>
<dbReference type="PATRIC" id="fig|1203610.3.peg.5067"/>
<reference evidence="1 2" key="1">
    <citation type="submission" date="2013-04" db="EMBL/GenBank/DDBJ databases">
        <title>The Genome Sequence of Parabacteroides gordonii DSM 23371.</title>
        <authorList>
            <consortium name="The Broad Institute Genomics Platform"/>
            <person name="Earl A."/>
            <person name="Ward D."/>
            <person name="Feldgarden M."/>
            <person name="Gevers D."/>
            <person name="Martens E."/>
            <person name="Sakamoto M."/>
            <person name="Benno Y."/>
            <person name="Suzuki N."/>
            <person name="Matsunaga N."/>
            <person name="Koshihara K."/>
            <person name="Seki M."/>
            <person name="Komiya H."/>
            <person name="Walker B."/>
            <person name="Young S."/>
            <person name="Zeng Q."/>
            <person name="Gargeya S."/>
            <person name="Fitzgerald M."/>
            <person name="Haas B."/>
            <person name="Abouelleil A."/>
            <person name="Allen A.W."/>
            <person name="Alvarado L."/>
            <person name="Arachchi H.M."/>
            <person name="Berlin A.M."/>
            <person name="Chapman S.B."/>
            <person name="Gainer-Dewar J."/>
            <person name="Goldberg J."/>
            <person name="Griggs A."/>
            <person name="Gujja S."/>
            <person name="Hansen M."/>
            <person name="Howarth C."/>
            <person name="Imamovic A."/>
            <person name="Ireland A."/>
            <person name="Larimer J."/>
            <person name="McCowan C."/>
            <person name="Murphy C."/>
            <person name="Pearson M."/>
            <person name="Poon T.W."/>
            <person name="Priest M."/>
            <person name="Roberts A."/>
            <person name="Saif S."/>
            <person name="Shea T."/>
            <person name="Sisk P."/>
            <person name="Sykes S."/>
            <person name="Wortman J."/>
            <person name="Nusbaum C."/>
            <person name="Birren B."/>
        </authorList>
    </citation>
    <scope>NUCLEOTIDE SEQUENCE [LARGE SCALE GENOMIC DNA]</scope>
    <source>
        <strain evidence="1 2">MS-1</strain>
    </source>
</reference>
<dbReference type="STRING" id="1203610.HMPREF1536_04971"/>
<dbReference type="HOGENOM" id="CLU_079317_0_0_10"/>
<dbReference type="EMBL" id="AQHW01000027">
    <property type="protein sequence ID" value="KKB48504.1"/>
    <property type="molecule type" value="Genomic_DNA"/>
</dbReference>
<protein>
    <recommendedName>
        <fullName evidence="3">RteC protein</fullName>
    </recommendedName>
</protein>
<gene>
    <name evidence="1" type="ORF">HMPREF1536_04971</name>
</gene>
<dbReference type="AlphaFoldDB" id="A0A0F5ISF1"/>
<dbReference type="InterPro" id="IPR018534">
    <property type="entry name" value="Tet_reg_excision_RteC"/>
</dbReference>